<comment type="caution">
    <text evidence="1">The sequence shown here is derived from an EMBL/GenBank/DDBJ whole genome shotgun (WGS) entry which is preliminary data.</text>
</comment>
<name>A0A0F9MTD8_9ZZZZ</name>
<gene>
    <name evidence="1" type="ORF">LCGC14_1035480</name>
</gene>
<sequence length="103" mass="12008">MGKEKCSKKVWNQWQHYLCSRYAVKDGYCKQHHPDGVAKRKKISDDKWKVKMYNEPLSVARRKIEALEKEIEDLKNVRTINNFDEAGVFCAHCGSLVTIGHIE</sequence>
<reference evidence="1" key="1">
    <citation type="journal article" date="2015" name="Nature">
        <title>Complex archaea that bridge the gap between prokaryotes and eukaryotes.</title>
        <authorList>
            <person name="Spang A."/>
            <person name="Saw J.H."/>
            <person name="Jorgensen S.L."/>
            <person name="Zaremba-Niedzwiedzka K."/>
            <person name="Martijn J."/>
            <person name="Lind A.E."/>
            <person name="van Eijk R."/>
            <person name="Schleper C."/>
            <person name="Guy L."/>
            <person name="Ettema T.J."/>
        </authorList>
    </citation>
    <scope>NUCLEOTIDE SEQUENCE</scope>
</reference>
<organism evidence="1">
    <name type="scientific">marine sediment metagenome</name>
    <dbReference type="NCBI Taxonomy" id="412755"/>
    <lineage>
        <taxon>unclassified sequences</taxon>
        <taxon>metagenomes</taxon>
        <taxon>ecological metagenomes</taxon>
    </lineage>
</organism>
<dbReference type="AlphaFoldDB" id="A0A0F9MTD8"/>
<proteinExistence type="predicted"/>
<accession>A0A0F9MTD8</accession>
<protein>
    <submittedName>
        <fullName evidence="1">Uncharacterized protein</fullName>
    </submittedName>
</protein>
<evidence type="ECO:0000313" key="1">
    <source>
        <dbReference type="EMBL" id="KKN10560.1"/>
    </source>
</evidence>
<dbReference type="EMBL" id="LAZR01004234">
    <property type="protein sequence ID" value="KKN10560.1"/>
    <property type="molecule type" value="Genomic_DNA"/>
</dbReference>